<name>A0ABW7KWP7_9NOCA</name>
<dbReference type="EMBL" id="JBIMSP010000150">
    <property type="protein sequence ID" value="MFH5246083.1"/>
    <property type="molecule type" value="Genomic_DNA"/>
</dbReference>
<comment type="caution">
    <text evidence="2">The sequence shown here is derived from an EMBL/GenBank/DDBJ whole genome shotgun (WGS) entry which is preliminary data.</text>
</comment>
<evidence type="ECO:0000313" key="2">
    <source>
        <dbReference type="EMBL" id="MFH5246083.1"/>
    </source>
</evidence>
<evidence type="ECO:0000313" key="4">
    <source>
        <dbReference type="Proteomes" id="UP001609219"/>
    </source>
</evidence>
<accession>A0ABW7KWP7</accession>
<keyword evidence="4" id="KW-1185">Reference proteome</keyword>
<sequence length="318" mass="35512">MTIVVERDACNVASYEFGADAIRARCRPTTGMRRGFDFVPSRDDAVAYQGGWADHQLDKPLEVIAARMLECDEISPRSDARHPRALASMMRSAYVAENFSKQGVHYSRSKPRYAIPESMKYDRLLAYKPIIAGVELGIRLGLIVENRAKRGWSDLGAGVESIVALTVDTYDLLGGLLDAAEAPELLLDNAPVLSVRDRKTKRPLETPKSAWTLEMETELRKLNAVRSRQSLTLDGVVRPYAHLVRIFCDDLRHGGRAYATGVGSWQNMPKSARLRTRVNGEAIVEIDMSNLYLRLACRFHGNSFGVGVVHEERCYELG</sequence>
<dbReference type="Proteomes" id="UP001609219">
    <property type="component" value="Unassembled WGS sequence"/>
</dbReference>
<organism evidence="2 3">
    <name type="scientific">Antrihabitans spumae</name>
    <dbReference type="NCBI Taxonomy" id="3373370"/>
    <lineage>
        <taxon>Bacteria</taxon>
        <taxon>Bacillati</taxon>
        <taxon>Actinomycetota</taxon>
        <taxon>Actinomycetes</taxon>
        <taxon>Mycobacteriales</taxon>
        <taxon>Nocardiaceae</taxon>
        <taxon>Antrihabitans</taxon>
    </lineage>
</organism>
<dbReference type="Proteomes" id="UP001609176">
    <property type="component" value="Unassembled WGS sequence"/>
</dbReference>
<gene>
    <name evidence="2" type="ORF">ACHIPV_30185</name>
    <name evidence="1" type="ORF">ACHIRB_01710</name>
</gene>
<protein>
    <submittedName>
        <fullName evidence="2">Uncharacterized protein</fullName>
    </submittedName>
</protein>
<reference evidence="3 4" key="1">
    <citation type="submission" date="2024-10" db="EMBL/GenBank/DDBJ databases">
        <authorList>
            <person name="Riesco R."/>
        </authorList>
    </citation>
    <scope>NUCLEOTIDE SEQUENCE [LARGE SCALE GENOMIC DNA]</scope>
    <source>
        <strain evidence="2 3">NCIMB 15448</strain>
        <strain evidence="1 4">NCIMB 15450</strain>
    </source>
</reference>
<dbReference type="RefSeq" id="WP_395126745.1">
    <property type="nucleotide sequence ID" value="NZ_JBIMSN010000005.1"/>
</dbReference>
<dbReference type="EMBL" id="JBIMSN010000005">
    <property type="protein sequence ID" value="MFH5227306.1"/>
    <property type="molecule type" value="Genomic_DNA"/>
</dbReference>
<proteinExistence type="predicted"/>
<evidence type="ECO:0000313" key="3">
    <source>
        <dbReference type="Proteomes" id="UP001609176"/>
    </source>
</evidence>
<evidence type="ECO:0000313" key="1">
    <source>
        <dbReference type="EMBL" id="MFH5227306.1"/>
    </source>
</evidence>